<feature type="transmembrane region" description="Helical" evidence="7">
    <location>
        <begin position="260"/>
        <end position="280"/>
    </location>
</feature>
<accession>A0ABY4FIE0</accession>
<dbReference type="PANTHER" id="PTHR30151:SF38">
    <property type="entry name" value="ALIPHATIC SULFONATES TRANSPORT PERMEASE PROTEIN SSUC-RELATED"/>
    <property type="match status" value="1"/>
</dbReference>
<feature type="domain" description="ABC transmembrane type-1" evidence="9">
    <location>
        <begin position="106"/>
        <end position="286"/>
    </location>
</feature>
<evidence type="ECO:0000256" key="1">
    <source>
        <dbReference type="ARBA" id="ARBA00004651"/>
    </source>
</evidence>
<proteinExistence type="inferred from homology"/>
<dbReference type="Pfam" id="PF00528">
    <property type="entry name" value="BPD_transp_1"/>
    <property type="match status" value="1"/>
</dbReference>
<evidence type="ECO:0000256" key="8">
    <source>
        <dbReference type="SAM" id="MobiDB-lite"/>
    </source>
</evidence>
<dbReference type="RefSeq" id="WP_244690236.1">
    <property type="nucleotide sequence ID" value="NZ_CP095044.1"/>
</dbReference>
<evidence type="ECO:0000256" key="7">
    <source>
        <dbReference type="RuleBase" id="RU363032"/>
    </source>
</evidence>
<dbReference type="EMBL" id="CP095045">
    <property type="protein sequence ID" value="UOQ56439.1"/>
    <property type="molecule type" value="Genomic_DNA"/>
</dbReference>
<comment type="subcellular location">
    <subcellularLocation>
        <location evidence="1 7">Cell membrane</location>
        <topology evidence="1 7">Multi-pass membrane protein</topology>
    </subcellularLocation>
</comment>
<dbReference type="InterPro" id="IPR000515">
    <property type="entry name" value="MetI-like"/>
</dbReference>
<evidence type="ECO:0000313" key="11">
    <source>
        <dbReference type="Proteomes" id="UP000831786"/>
    </source>
</evidence>
<organism evidence="10 11">
    <name type="scientific">Leucobacter allii</name>
    <dbReference type="NCBI Taxonomy" id="2932247"/>
    <lineage>
        <taxon>Bacteria</taxon>
        <taxon>Bacillati</taxon>
        <taxon>Actinomycetota</taxon>
        <taxon>Actinomycetes</taxon>
        <taxon>Micrococcales</taxon>
        <taxon>Microbacteriaceae</taxon>
        <taxon>Leucobacter</taxon>
    </lineage>
</organism>
<name>A0ABY4FIE0_9MICO</name>
<feature type="transmembrane region" description="Helical" evidence="7">
    <location>
        <begin position="172"/>
        <end position="191"/>
    </location>
</feature>
<keyword evidence="2 7" id="KW-0813">Transport</keyword>
<feature type="region of interest" description="Disordered" evidence="8">
    <location>
        <begin position="1"/>
        <end position="20"/>
    </location>
</feature>
<dbReference type="Proteomes" id="UP000831786">
    <property type="component" value="Chromosome"/>
</dbReference>
<dbReference type="SUPFAM" id="SSF161098">
    <property type="entry name" value="MetI-like"/>
    <property type="match status" value="1"/>
</dbReference>
<protein>
    <submittedName>
        <fullName evidence="10">ABC transporter permease subunit</fullName>
    </submittedName>
</protein>
<feature type="transmembrane region" description="Helical" evidence="7">
    <location>
        <begin position="212"/>
        <end position="240"/>
    </location>
</feature>
<comment type="similarity">
    <text evidence="7">Belongs to the binding-protein-dependent transport system permease family.</text>
</comment>
<dbReference type="InterPro" id="IPR035906">
    <property type="entry name" value="MetI-like_sf"/>
</dbReference>
<feature type="transmembrane region" description="Helical" evidence="7">
    <location>
        <begin position="110"/>
        <end position="135"/>
    </location>
</feature>
<reference evidence="10 11" key="1">
    <citation type="submission" date="2022-04" db="EMBL/GenBank/DDBJ databases">
        <title>Leucobacter sp. isolated from rhizosphere of garlic.</title>
        <authorList>
            <person name="Won M."/>
            <person name="Lee C.-M."/>
            <person name="Woen H.-Y."/>
            <person name="Kwon S.-W."/>
        </authorList>
    </citation>
    <scope>NUCLEOTIDE SEQUENCE [LARGE SCALE GENOMIC DNA]</scope>
    <source>
        <strain evidence="10 11">H21R-40</strain>
    </source>
</reference>
<evidence type="ECO:0000256" key="3">
    <source>
        <dbReference type="ARBA" id="ARBA00022475"/>
    </source>
</evidence>
<evidence type="ECO:0000256" key="2">
    <source>
        <dbReference type="ARBA" id="ARBA00022448"/>
    </source>
</evidence>
<keyword evidence="6 7" id="KW-0472">Membrane</keyword>
<keyword evidence="5 7" id="KW-1133">Transmembrane helix</keyword>
<keyword evidence="3" id="KW-1003">Cell membrane</keyword>
<keyword evidence="4 7" id="KW-0812">Transmembrane</keyword>
<dbReference type="PROSITE" id="PS50928">
    <property type="entry name" value="ABC_TM1"/>
    <property type="match status" value="1"/>
</dbReference>
<dbReference type="CDD" id="cd06261">
    <property type="entry name" value="TM_PBP2"/>
    <property type="match status" value="1"/>
</dbReference>
<evidence type="ECO:0000256" key="6">
    <source>
        <dbReference type="ARBA" id="ARBA00023136"/>
    </source>
</evidence>
<evidence type="ECO:0000256" key="4">
    <source>
        <dbReference type="ARBA" id="ARBA00022692"/>
    </source>
</evidence>
<dbReference type="Gene3D" id="1.10.3720.10">
    <property type="entry name" value="MetI-like"/>
    <property type="match status" value="1"/>
</dbReference>
<sequence>MTAQASSRASGRRRRSSFDDRLRTTPKGWALLAGALVGLAAWETAAQVIGRNGPQAAQVMPSLLTVATDGFVGLSNFFKGGFGIEATANGAETSALGAVLSLVTNGAITVLRVVVGLVAGSALGALLGFLVAGLRPLRYGVTGVAELMRMLPTLAMAPLFTLWFGATTAASIVFIIFGVMFIVFVAVTNAVRNIPPETIEYPRTLGVRGVRMYTRVIFPAVLPEVRGPLMFAGLVAWTSALASELYGIQSGLGWMLGETLKFSLVGQMVVIAIVYSALALGTMRAMSWGVGRATAWND</sequence>
<evidence type="ECO:0000256" key="5">
    <source>
        <dbReference type="ARBA" id="ARBA00022989"/>
    </source>
</evidence>
<keyword evidence="11" id="KW-1185">Reference proteome</keyword>
<dbReference type="PANTHER" id="PTHR30151">
    <property type="entry name" value="ALKANE SULFONATE ABC TRANSPORTER-RELATED, MEMBRANE SUBUNIT"/>
    <property type="match status" value="1"/>
</dbReference>
<evidence type="ECO:0000313" key="10">
    <source>
        <dbReference type="EMBL" id="UOQ56439.1"/>
    </source>
</evidence>
<evidence type="ECO:0000259" key="9">
    <source>
        <dbReference type="PROSITE" id="PS50928"/>
    </source>
</evidence>
<gene>
    <name evidence="10" type="ORF">MUN78_12235</name>
</gene>